<proteinExistence type="inferred from homology"/>
<evidence type="ECO:0000256" key="8">
    <source>
        <dbReference type="NCBIfam" id="TIGR00977"/>
    </source>
</evidence>
<sequence>MSLIHLYDTTLRDGTQAEDVSFLVADKIRIAQQLDELGIHYIEGGWPGSNPKDISFFKEIKKARLKQVKIAAFGSTRRARSTPEKDANIRTLIQAEPDTVTIFGKTWDFHVHEALRISLEENLELINDSLAYLKQHVGEVIYDAEHFFDGYKANPEYALKTLKAAEDAGVDCIVLCDTNGGTLPHEIPPIMEKVQAEIGAALGIHAHNDSECAVANSLMAVQCGAVQVQGTINGFGERCGNANLCSIIPALKLKLQHDCVTDEQLANLRTVSRTIYEMANMIPRKHQPYVGNSAFAHKGGVHVSAIQRHPETYEHIRPELVGNVTRVLVSDLSGRSNILAKAEQFNINLDSKDPVTQEILENIKDLENKGFQFEGAEASFELLMRRALGTMRHFFSVIGFRVIDSKRHEDEKPQSEATVQVKVGGRIEHTAAEGNGPVNALDNALRKALGNFYPQLREVKLFDYKVRVLPAGKGTSSVTRVLIESGDKETRWGTVGVSDNIIDASYQALIDSFLYKLIRDYRAEG</sequence>
<dbReference type="GO" id="GO:0009098">
    <property type="term" value="P:L-leucine biosynthetic process"/>
    <property type="evidence" value="ECO:0007669"/>
    <property type="project" value="InterPro"/>
</dbReference>
<evidence type="ECO:0000256" key="3">
    <source>
        <dbReference type="ARBA" id="ARBA00022605"/>
    </source>
</evidence>
<dbReference type="Pfam" id="PF08502">
    <property type="entry name" value="LeuA_dimer"/>
    <property type="match status" value="1"/>
</dbReference>
<evidence type="ECO:0000256" key="9">
    <source>
        <dbReference type="RuleBase" id="RU003523"/>
    </source>
</evidence>
<dbReference type="InterPro" id="IPR036230">
    <property type="entry name" value="LeuA_allosteric_dom_sf"/>
</dbReference>
<dbReference type="Gene3D" id="1.10.238.260">
    <property type="match status" value="1"/>
</dbReference>
<evidence type="ECO:0000256" key="6">
    <source>
        <dbReference type="ARBA" id="ARBA00023304"/>
    </source>
</evidence>
<dbReference type="InterPro" id="IPR000891">
    <property type="entry name" value="PYR_CT"/>
</dbReference>
<keyword evidence="12" id="KW-1185">Reference proteome</keyword>
<accession>A0A0B5FUB2</accession>
<evidence type="ECO:0000256" key="1">
    <source>
        <dbReference type="ARBA" id="ARBA00004743"/>
    </source>
</evidence>
<evidence type="ECO:0000256" key="2">
    <source>
        <dbReference type="ARBA" id="ARBA00006154"/>
    </source>
</evidence>
<dbReference type="OrthoDB" id="9803573at2"/>
<keyword evidence="5 9" id="KW-0808">Transferase</keyword>
<dbReference type="NCBIfam" id="TIGR00977">
    <property type="entry name" value="citramal_synth"/>
    <property type="match status" value="1"/>
</dbReference>
<dbReference type="GO" id="GO:0003852">
    <property type="term" value="F:2-isopropylmalate synthase activity"/>
    <property type="evidence" value="ECO:0007669"/>
    <property type="project" value="InterPro"/>
</dbReference>
<dbReference type="PROSITE" id="PS50991">
    <property type="entry name" value="PYR_CT"/>
    <property type="match status" value="1"/>
</dbReference>
<organism evidence="11 12">
    <name type="scientific">Geoalkalibacter subterraneus</name>
    <dbReference type="NCBI Taxonomy" id="483547"/>
    <lineage>
        <taxon>Bacteria</taxon>
        <taxon>Pseudomonadati</taxon>
        <taxon>Thermodesulfobacteriota</taxon>
        <taxon>Desulfuromonadia</taxon>
        <taxon>Desulfuromonadales</taxon>
        <taxon>Geoalkalibacteraceae</taxon>
        <taxon>Geoalkalibacter</taxon>
    </lineage>
</organism>
<evidence type="ECO:0000313" key="12">
    <source>
        <dbReference type="Proteomes" id="UP000035036"/>
    </source>
</evidence>
<dbReference type="SUPFAM" id="SSF51569">
    <property type="entry name" value="Aldolase"/>
    <property type="match status" value="1"/>
</dbReference>
<dbReference type="InterPro" id="IPR002034">
    <property type="entry name" value="AIPM/Hcit_synth_CS"/>
</dbReference>
<dbReference type="UniPathway" id="UPA00047">
    <property type="reaction ID" value="UER00066"/>
</dbReference>
<name>A0A0B5FUB2_9BACT</name>
<dbReference type="AlphaFoldDB" id="A0A0B5FUB2"/>
<dbReference type="GO" id="GO:0009097">
    <property type="term" value="P:isoleucine biosynthetic process"/>
    <property type="evidence" value="ECO:0007669"/>
    <property type="project" value="UniProtKB-UniRule"/>
</dbReference>
<dbReference type="HOGENOM" id="CLU_022158_7_0_7"/>
<dbReference type="Pfam" id="PF22617">
    <property type="entry name" value="HCS_D2"/>
    <property type="match status" value="1"/>
</dbReference>
<dbReference type="InterPro" id="IPR054691">
    <property type="entry name" value="LeuA/HCS_post-cat"/>
</dbReference>
<comment type="similarity">
    <text evidence="2 9">Belongs to the alpha-IPM synthase/homocitrate synthase family.</text>
</comment>
<evidence type="ECO:0000256" key="5">
    <source>
        <dbReference type="ARBA" id="ARBA00022679"/>
    </source>
</evidence>
<dbReference type="SMART" id="SM00917">
    <property type="entry name" value="LeuA_dimer"/>
    <property type="match status" value="1"/>
</dbReference>
<keyword evidence="3" id="KW-0028">Amino-acid biosynthesis</keyword>
<dbReference type="Gene3D" id="3.30.160.270">
    <property type="match status" value="1"/>
</dbReference>
<protein>
    <recommendedName>
        <fullName evidence="8">Citramalate synthase</fullName>
        <ecNumber evidence="8">2.3.3.21</ecNumber>
    </recommendedName>
</protein>
<comment type="catalytic activity">
    <reaction evidence="7">
        <text>pyruvate + acetyl-CoA + H2O = (3R)-citramalate + CoA + H(+)</text>
        <dbReference type="Rhea" id="RHEA:19045"/>
        <dbReference type="ChEBI" id="CHEBI:15361"/>
        <dbReference type="ChEBI" id="CHEBI:15377"/>
        <dbReference type="ChEBI" id="CHEBI:15378"/>
        <dbReference type="ChEBI" id="CHEBI:30934"/>
        <dbReference type="ChEBI" id="CHEBI:57287"/>
        <dbReference type="ChEBI" id="CHEBI:57288"/>
        <dbReference type="EC" id="2.3.3.21"/>
    </reaction>
</comment>
<evidence type="ECO:0000256" key="4">
    <source>
        <dbReference type="ARBA" id="ARBA00022624"/>
    </source>
</evidence>
<keyword evidence="4" id="KW-0412">Isoleucine biosynthesis</keyword>
<dbReference type="KEGG" id="gsb:GSUB_12340"/>
<dbReference type="STRING" id="483547.GSUB_12340"/>
<dbReference type="InterPro" id="IPR013709">
    <property type="entry name" value="2-isopropylmalate_synth_dimer"/>
</dbReference>
<dbReference type="EC" id="2.3.3.21" evidence="8"/>
<gene>
    <name evidence="11" type="ORF">GSUB_12340</name>
</gene>
<dbReference type="CDD" id="cd07941">
    <property type="entry name" value="DRE_TIM_LeuA3"/>
    <property type="match status" value="1"/>
</dbReference>
<feature type="domain" description="Pyruvate carboxyltransferase" evidence="10">
    <location>
        <begin position="4"/>
        <end position="266"/>
    </location>
</feature>
<dbReference type="Proteomes" id="UP000035036">
    <property type="component" value="Chromosome"/>
</dbReference>
<dbReference type="PROSITE" id="PS00815">
    <property type="entry name" value="AIPM_HOMOCIT_SYNTH_1"/>
    <property type="match status" value="1"/>
</dbReference>
<dbReference type="PANTHER" id="PTHR43538">
    <property type="entry name" value="ALPHA-IPM SYNTHASE/HOMOCITRATE SYNTHASE"/>
    <property type="match status" value="1"/>
</dbReference>
<reference evidence="11 12" key="1">
    <citation type="journal article" date="2015" name="Genome Announc.">
        <title>Genomes of Geoalkalibacter ferrihydriticus Z-0531T and Geoalkalibacter subterraneus Red1T, Two Haloalkaliphilic Metal-Reducing Deltaproteobacteria.</title>
        <authorList>
            <person name="Badalamenti J.P."/>
            <person name="Krajmalnik-Brown R."/>
            <person name="Torres C.I."/>
            <person name="Bond D.R."/>
        </authorList>
    </citation>
    <scope>NUCLEOTIDE SEQUENCE [LARGE SCALE GENOMIC DNA]</scope>
    <source>
        <strain evidence="11 12">Red1</strain>
    </source>
</reference>
<dbReference type="Pfam" id="PF00682">
    <property type="entry name" value="HMGL-like"/>
    <property type="match status" value="1"/>
</dbReference>
<dbReference type="InterPro" id="IPR013785">
    <property type="entry name" value="Aldolase_TIM"/>
</dbReference>
<dbReference type="Gene3D" id="3.20.20.70">
    <property type="entry name" value="Aldolase class I"/>
    <property type="match status" value="1"/>
</dbReference>
<evidence type="ECO:0000256" key="7">
    <source>
        <dbReference type="ARBA" id="ARBA00048263"/>
    </source>
</evidence>
<dbReference type="InterPro" id="IPR005675">
    <property type="entry name" value="Citramal_synthase"/>
</dbReference>
<comment type="pathway">
    <text evidence="1">Amino-acid biosynthesis; L-isoleucine biosynthesis; 2-oxobutanoate from pyruvate: step 1/3.</text>
</comment>
<evidence type="ECO:0000259" key="10">
    <source>
        <dbReference type="PROSITE" id="PS50991"/>
    </source>
</evidence>
<dbReference type="PANTHER" id="PTHR43538:SF1">
    <property type="entry name" value="(R)-CITRAMALATE SYNTHASE"/>
    <property type="match status" value="1"/>
</dbReference>
<evidence type="ECO:0000313" key="11">
    <source>
        <dbReference type="EMBL" id="AJF07186.1"/>
    </source>
</evidence>
<dbReference type="SUPFAM" id="SSF110921">
    <property type="entry name" value="2-isopropylmalate synthase LeuA, allosteric (dimerisation) domain"/>
    <property type="match status" value="1"/>
</dbReference>
<dbReference type="RefSeq" id="WP_040201028.1">
    <property type="nucleotide sequence ID" value="NZ_CP010311.1"/>
</dbReference>
<dbReference type="GO" id="GO:0043714">
    <property type="term" value="F:(R)-citramalate synthase activity"/>
    <property type="evidence" value="ECO:0007669"/>
    <property type="project" value="UniProtKB-UniRule"/>
</dbReference>
<keyword evidence="6" id="KW-0100">Branched-chain amino acid biosynthesis</keyword>
<dbReference type="EMBL" id="CP010311">
    <property type="protein sequence ID" value="AJF07186.1"/>
    <property type="molecule type" value="Genomic_DNA"/>
</dbReference>